<dbReference type="EMBL" id="JASOOE010000009">
    <property type="protein sequence ID" value="MDK7187460.1"/>
    <property type="molecule type" value="Genomic_DNA"/>
</dbReference>
<dbReference type="AlphaFoldDB" id="A0AAJ1V2F6"/>
<feature type="signal peptide" evidence="1">
    <location>
        <begin position="1"/>
        <end position="23"/>
    </location>
</feature>
<evidence type="ECO:0008006" key="4">
    <source>
        <dbReference type="Google" id="ProtNLM"/>
    </source>
</evidence>
<keyword evidence="1" id="KW-0732">Signal</keyword>
<evidence type="ECO:0000313" key="3">
    <source>
        <dbReference type="Proteomes" id="UP001229251"/>
    </source>
</evidence>
<protein>
    <recommendedName>
        <fullName evidence="4">DUF5067 domain-containing protein</fullName>
    </recommendedName>
</protein>
<reference evidence="2" key="1">
    <citation type="submission" date="2023-05" db="EMBL/GenBank/DDBJ databases">
        <title>Cataloging the Phylogenetic Diversity of Human Bladder Bacteria.</title>
        <authorList>
            <person name="Du J."/>
        </authorList>
    </citation>
    <scope>NUCLEOTIDE SEQUENCE</scope>
    <source>
        <strain evidence="2">UMB1231</strain>
    </source>
</reference>
<comment type="caution">
    <text evidence="2">The sequence shown here is derived from an EMBL/GenBank/DDBJ whole genome shotgun (WGS) entry which is preliminary data.</text>
</comment>
<dbReference type="Proteomes" id="UP001229251">
    <property type="component" value="Unassembled WGS sequence"/>
</dbReference>
<feature type="chain" id="PRO_5042479697" description="DUF5067 domain-containing protein" evidence="1">
    <location>
        <begin position="24"/>
        <end position="181"/>
    </location>
</feature>
<evidence type="ECO:0000256" key="1">
    <source>
        <dbReference type="SAM" id="SignalP"/>
    </source>
</evidence>
<gene>
    <name evidence="2" type="ORF">QP433_05650</name>
</gene>
<organism evidence="2 3">
    <name type="scientific">Facklamia hominis</name>
    <dbReference type="NCBI Taxonomy" id="178214"/>
    <lineage>
        <taxon>Bacteria</taxon>
        <taxon>Bacillati</taxon>
        <taxon>Bacillota</taxon>
        <taxon>Bacilli</taxon>
        <taxon>Lactobacillales</taxon>
        <taxon>Aerococcaceae</taxon>
        <taxon>Facklamia</taxon>
    </lineage>
</organism>
<sequence length="181" mass="20375">MKPLKSLLCICLLLLTFNLKAFAAEDGVYLTDQAESPIQQVQFSDSQIYLTLNLDSQDGRGLMIRLLSASDAVTSLLNPEANQADIEKKQKELGLDYQSKKDLLDIQDNTRVSEVIDQLESLTPGIYPYFSTEGQLILKISQADIKKDDQKLIISLFNNPLLEFVLENDSLIYDDVTLNKE</sequence>
<name>A0AAJ1V2F6_9LACT</name>
<dbReference type="RefSeq" id="WP_070609953.1">
    <property type="nucleotide sequence ID" value="NZ_JASOOE010000009.1"/>
</dbReference>
<evidence type="ECO:0000313" key="2">
    <source>
        <dbReference type="EMBL" id="MDK7187460.1"/>
    </source>
</evidence>
<proteinExistence type="predicted"/>
<accession>A0AAJ1V2F6</accession>